<feature type="domain" description="PUL" evidence="5">
    <location>
        <begin position="280"/>
        <end position="571"/>
    </location>
</feature>
<dbReference type="AlphaFoldDB" id="A0A1L7WWP9"/>
<sequence>MLVQLYTYDLSNGLARNISSALLGTQLDAVYHTSIVMNGIEFVYDGGLKTIDPGGSHLGKPLQIIDLGITNLPMDVISEYLESLREVFTEEAYDLWTNNCNNFSNDFATFLLGKGIPAHITNLPQTVLNSPIGRALRPEIDRMVARRRDKNGGLLGIQDKTVPPMTPQQRAHAVREAYMAADLDRFLQDADNSCAVVFFTSSRCGPCKALYPFYQQLAAEAAHKAVLICIDIGRSFDVGTKYSINATPTFITFLHGSQENRWTSSDPSTLKNNLNLLIQMAWPPHGHESLPLPNMRGANTKPVLFSKIPPLGKLKAKMGPSADDAAITGVMHFVQARAKDGAAEAMLPNLDAFSRFLRNASGKLPAEVMFTIVDLLRVALVDPRFSGYYAEEKNHATVAPLIKYVNGVPDCPYSLRLVALQMACNFFTSPLYPAHILSCPTLTEPIVQLITTSLLDDKHHNVRVSAASLAFNIATANSKLRTEEHLETLPEGDQVELAAALLESISVEEGSPEAMKGFLLALGYLVYCAPKDGGLIDLLKGMDAQGTIAAKQKLFPQEPLVKEIGEVLLVEGLQ</sequence>
<dbReference type="CDD" id="cd02947">
    <property type="entry name" value="TRX_family"/>
    <property type="match status" value="1"/>
</dbReference>
<dbReference type="Proteomes" id="UP000184330">
    <property type="component" value="Unassembled WGS sequence"/>
</dbReference>
<feature type="domain" description="Thioredoxin" evidence="4">
    <location>
        <begin position="160"/>
        <end position="279"/>
    </location>
</feature>
<dbReference type="Pfam" id="PF05903">
    <property type="entry name" value="Peptidase_C97"/>
    <property type="match status" value="1"/>
</dbReference>
<dbReference type="PROSITE" id="PS51352">
    <property type="entry name" value="THIOREDOXIN_2"/>
    <property type="match status" value="1"/>
</dbReference>
<dbReference type="GO" id="GO:0006508">
    <property type="term" value="P:proteolysis"/>
    <property type="evidence" value="ECO:0007669"/>
    <property type="project" value="UniProtKB-KW"/>
</dbReference>
<evidence type="ECO:0000313" key="7">
    <source>
        <dbReference type="EMBL" id="CZR57190.1"/>
    </source>
</evidence>
<dbReference type="Pfam" id="PF08324">
    <property type="entry name" value="PUL"/>
    <property type="match status" value="1"/>
</dbReference>
<dbReference type="PANTHER" id="PTHR12378">
    <property type="entry name" value="DESUMOYLATING ISOPEPTIDASE"/>
    <property type="match status" value="1"/>
</dbReference>
<dbReference type="InterPro" id="IPR011989">
    <property type="entry name" value="ARM-like"/>
</dbReference>
<evidence type="ECO:0000313" key="8">
    <source>
        <dbReference type="Proteomes" id="UP000184330"/>
    </source>
</evidence>
<gene>
    <name evidence="7" type="ORF">PAC_07079</name>
</gene>
<dbReference type="Gene3D" id="3.40.30.10">
    <property type="entry name" value="Glutaredoxin"/>
    <property type="match status" value="1"/>
</dbReference>
<keyword evidence="3" id="KW-0378">Hydrolase</keyword>
<dbReference type="SUPFAM" id="SSF52833">
    <property type="entry name" value="Thioredoxin-like"/>
    <property type="match status" value="1"/>
</dbReference>
<dbReference type="OrthoDB" id="3176171at2759"/>
<accession>A0A1L7WWP9</accession>
<dbReference type="Gene3D" id="3.90.1720.30">
    <property type="entry name" value="PPPDE domains"/>
    <property type="match status" value="1"/>
</dbReference>
<dbReference type="PROSITE" id="PS51396">
    <property type="entry name" value="PUL"/>
    <property type="match status" value="1"/>
</dbReference>
<dbReference type="GO" id="GO:0070646">
    <property type="term" value="P:protein modification by small protein removal"/>
    <property type="evidence" value="ECO:0007669"/>
    <property type="project" value="TreeGrafter"/>
</dbReference>
<proteinExistence type="inferred from homology"/>
<protein>
    <submittedName>
        <fullName evidence="7">Related to thioredoxin</fullName>
    </submittedName>
</protein>
<dbReference type="SMART" id="SM01179">
    <property type="entry name" value="DUF862"/>
    <property type="match status" value="1"/>
</dbReference>
<evidence type="ECO:0000259" key="5">
    <source>
        <dbReference type="PROSITE" id="PS51396"/>
    </source>
</evidence>
<dbReference type="GO" id="GO:0008233">
    <property type="term" value="F:peptidase activity"/>
    <property type="evidence" value="ECO:0007669"/>
    <property type="project" value="UniProtKB-KW"/>
</dbReference>
<evidence type="ECO:0000259" key="4">
    <source>
        <dbReference type="PROSITE" id="PS51352"/>
    </source>
</evidence>
<evidence type="ECO:0000256" key="2">
    <source>
        <dbReference type="ARBA" id="ARBA00022670"/>
    </source>
</evidence>
<dbReference type="InterPro" id="IPR013766">
    <property type="entry name" value="Thioredoxin_domain"/>
</dbReference>
<keyword evidence="2" id="KW-0645">Protease</keyword>
<evidence type="ECO:0000256" key="1">
    <source>
        <dbReference type="ARBA" id="ARBA00008140"/>
    </source>
</evidence>
<dbReference type="Gene3D" id="1.25.10.10">
    <property type="entry name" value="Leucine-rich Repeat Variant"/>
    <property type="match status" value="1"/>
</dbReference>
<dbReference type="PANTHER" id="PTHR12378:SF7">
    <property type="entry name" value="DESUMOYLATING ISOPEPTIDASE 1"/>
    <property type="match status" value="1"/>
</dbReference>
<dbReference type="InterPro" id="IPR008580">
    <property type="entry name" value="PPPDE_dom"/>
</dbReference>
<dbReference type="InterPro" id="IPR013535">
    <property type="entry name" value="PUL_dom"/>
</dbReference>
<name>A0A1L7WWP9_9HELO</name>
<dbReference type="Pfam" id="PF00085">
    <property type="entry name" value="Thioredoxin"/>
    <property type="match status" value="1"/>
</dbReference>
<reference evidence="7 8" key="1">
    <citation type="submission" date="2016-03" db="EMBL/GenBank/DDBJ databases">
        <authorList>
            <person name="Ploux O."/>
        </authorList>
    </citation>
    <scope>NUCLEOTIDE SEQUENCE [LARGE SCALE GENOMIC DNA]</scope>
    <source>
        <strain evidence="7 8">UAMH 11012</strain>
    </source>
</reference>
<dbReference type="STRING" id="576137.A0A1L7WWP9"/>
<organism evidence="7 8">
    <name type="scientific">Phialocephala subalpina</name>
    <dbReference type="NCBI Taxonomy" id="576137"/>
    <lineage>
        <taxon>Eukaryota</taxon>
        <taxon>Fungi</taxon>
        <taxon>Dikarya</taxon>
        <taxon>Ascomycota</taxon>
        <taxon>Pezizomycotina</taxon>
        <taxon>Leotiomycetes</taxon>
        <taxon>Helotiales</taxon>
        <taxon>Mollisiaceae</taxon>
        <taxon>Phialocephala</taxon>
        <taxon>Phialocephala fortinii species complex</taxon>
    </lineage>
</organism>
<dbReference type="PROSITE" id="PS51858">
    <property type="entry name" value="PPPDE"/>
    <property type="match status" value="1"/>
</dbReference>
<keyword evidence="8" id="KW-1185">Reference proteome</keyword>
<feature type="domain" description="PPPDE" evidence="6">
    <location>
        <begin position="1"/>
        <end position="141"/>
    </location>
</feature>
<evidence type="ECO:0000256" key="3">
    <source>
        <dbReference type="ARBA" id="ARBA00022801"/>
    </source>
</evidence>
<evidence type="ECO:0000259" key="6">
    <source>
        <dbReference type="PROSITE" id="PS51858"/>
    </source>
</evidence>
<dbReference type="EMBL" id="FJOG01000009">
    <property type="protein sequence ID" value="CZR57190.1"/>
    <property type="molecule type" value="Genomic_DNA"/>
</dbReference>
<comment type="similarity">
    <text evidence="1">Belongs to the DeSI family.</text>
</comment>
<dbReference type="InterPro" id="IPR042266">
    <property type="entry name" value="PPPDE_sf"/>
</dbReference>
<dbReference type="InterPro" id="IPR036249">
    <property type="entry name" value="Thioredoxin-like_sf"/>
</dbReference>